<organism evidence="1 2">
    <name type="scientific">Staphylococcus croceilyticus</name>
    <dbReference type="NCBI Taxonomy" id="319942"/>
    <lineage>
        <taxon>Bacteria</taxon>
        <taxon>Bacillati</taxon>
        <taxon>Bacillota</taxon>
        <taxon>Bacilli</taxon>
        <taxon>Bacillales</taxon>
        <taxon>Staphylococcaceae</taxon>
        <taxon>Staphylococcus</taxon>
    </lineage>
</organism>
<dbReference type="RefSeq" id="WP_103328337.1">
    <property type="nucleotide sequence ID" value="NZ_PPRD01000008.1"/>
</dbReference>
<keyword evidence="2" id="KW-1185">Reference proteome</keyword>
<accession>A0ABY2KJ89</accession>
<name>A0ABY2KJ89_9STAP</name>
<comment type="caution">
    <text evidence="1">The sequence shown here is derived from an EMBL/GenBank/DDBJ whole genome shotgun (WGS) entry which is preliminary data.</text>
</comment>
<protein>
    <recommendedName>
        <fullName evidence="3">ATP-binding protein</fullName>
    </recommendedName>
</protein>
<evidence type="ECO:0000313" key="2">
    <source>
        <dbReference type="Proteomes" id="UP000298482"/>
    </source>
</evidence>
<dbReference type="Proteomes" id="UP000298482">
    <property type="component" value="Unassembled WGS sequence"/>
</dbReference>
<evidence type="ECO:0000313" key="1">
    <source>
        <dbReference type="EMBL" id="TGA80988.1"/>
    </source>
</evidence>
<proteinExistence type="predicted"/>
<dbReference type="EMBL" id="SRJF01000001">
    <property type="protein sequence ID" value="TGA80988.1"/>
    <property type="molecule type" value="Genomic_DNA"/>
</dbReference>
<evidence type="ECO:0008006" key="3">
    <source>
        <dbReference type="Google" id="ProtNLM"/>
    </source>
</evidence>
<gene>
    <name evidence="1" type="ORF">E2556_01340</name>
</gene>
<sequence length="541" mass="61911">MSNKGFSDEELKKYANVLKINRHQQENVGKRVTELEKETSNLSNITDNNSRMLDELLLQAESLDKEALSQISKADVNNALKITKEDQILIDKNSKVYNKIDAVEFGSNWDEFLENNYDYAQKYNISLNEDPFEELLTEEEKSRIIAKVRDQYNLAPLKLDKYDYLFASLSGILSGLIDVFLIGEPLKAKKQRLRSMKGYNKEQLAALEDSKLNKHVHKKVDNIIMKFTDFVYEYDKKHDLLVKNTRKKYDSVAGAIGYLEERFKVPYDARYAKDLGVSSEDLNMNPKNHHLKSLAHQPDIIGLFFSILDQFLDTTSVVEQGKIKIIKNPQKENKIELRGSDFLSKILCGVLNWLGHLMSDIGGSSGTRGHENKIGAGIPMPFYELTQLITLKVKDKDGIPVTFAKIAEHAYTNGYDFRFGVTLAIPVVLNELFIRVFWCIKEVFYHQRPLKEILKINTSREIDRLLLVGHGALCAVDGIDAFIRSGGGQNLVFMLSRMNLVAWTRFGIAAFKETVNIYSDLSNLKKLDEDLEKEWKRMVTN</sequence>
<reference evidence="1 2" key="1">
    <citation type="submission" date="2019-04" db="EMBL/GenBank/DDBJ databases">
        <title>Genomic characterization of Staphylococcus petrasii strains.</title>
        <authorList>
            <person name="Vrbovska V."/>
            <person name="Kovarovic V."/>
            <person name="Maslanova I."/>
            <person name="Indrakova A."/>
            <person name="Petras P."/>
            <person name="Sedo O."/>
            <person name="Svec P."/>
            <person name="Fisarova L."/>
            <person name="Sedlacek I."/>
            <person name="Doskar J."/>
            <person name="Pantucek R."/>
        </authorList>
    </citation>
    <scope>NUCLEOTIDE SEQUENCE [LARGE SCALE GENOMIC DNA]</scope>
    <source>
        <strain evidence="1 2">CCM 8421</strain>
    </source>
</reference>